<evidence type="ECO:0000256" key="1">
    <source>
        <dbReference type="SAM" id="MobiDB-lite"/>
    </source>
</evidence>
<evidence type="ECO:0000313" key="3">
    <source>
        <dbReference type="EMBL" id="PIK35191.1"/>
    </source>
</evidence>
<dbReference type="InterPro" id="IPR051077">
    <property type="entry name" value="Ca-dependent_lectin"/>
</dbReference>
<keyword evidence="2" id="KW-0732">Signal</keyword>
<gene>
    <name evidence="3" type="ORF">BSL78_27983</name>
</gene>
<accession>A0A2G8JHG6</accession>
<evidence type="ECO:0000256" key="2">
    <source>
        <dbReference type="SAM" id="SignalP"/>
    </source>
</evidence>
<dbReference type="OrthoDB" id="6086925at2759"/>
<feature type="signal peptide" evidence="2">
    <location>
        <begin position="1"/>
        <end position="18"/>
    </location>
</feature>
<dbReference type="AlphaFoldDB" id="A0A2G8JHG6"/>
<feature type="region of interest" description="Disordered" evidence="1">
    <location>
        <begin position="28"/>
        <end position="87"/>
    </location>
</feature>
<protein>
    <recommendedName>
        <fullName evidence="5">Short-chain collagen C4</fullName>
    </recommendedName>
</protein>
<comment type="caution">
    <text evidence="3">The sequence shown here is derived from an EMBL/GenBank/DDBJ whole genome shotgun (WGS) entry which is preliminary data.</text>
</comment>
<reference evidence="3 4" key="1">
    <citation type="journal article" date="2017" name="PLoS Biol.">
        <title>The sea cucumber genome provides insights into morphological evolution and visceral regeneration.</title>
        <authorList>
            <person name="Zhang X."/>
            <person name="Sun L."/>
            <person name="Yuan J."/>
            <person name="Sun Y."/>
            <person name="Gao Y."/>
            <person name="Zhang L."/>
            <person name="Li S."/>
            <person name="Dai H."/>
            <person name="Hamel J.F."/>
            <person name="Liu C."/>
            <person name="Yu Y."/>
            <person name="Liu S."/>
            <person name="Lin W."/>
            <person name="Guo K."/>
            <person name="Jin S."/>
            <person name="Xu P."/>
            <person name="Storey K.B."/>
            <person name="Huan P."/>
            <person name="Zhang T."/>
            <person name="Zhou Y."/>
            <person name="Zhang J."/>
            <person name="Lin C."/>
            <person name="Li X."/>
            <person name="Xing L."/>
            <person name="Huo D."/>
            <person name="Sun M."/>
            <person name="Wang L."/>
            <person name="Mercier A."/>
            <person name="Li F."/>
            <person name="Yang H."/>
            <person name="Xiang J."/>
        </authorList>
    </citation>
    <scope>NUCLEOTIDE SEQUENCE [LARGE SCALE GENOMIC DNA]</scope>
    <source>
        <strain evidence="3">Shaxun</strain>
        <tissue evidence="3">Muscle</tissue>
    </source>
</reference>
<organism evidence="3 4">
    <name type="scientific">Stichopus japonicus</name>
    <name type="common">Sea cucumber</name>
    <dbReference type="NCBI Taxonomy" id="307972"/>
    <lineage>
        <taxon>Eukaryota</taxon>
        <taxon>Metazoa</taxon>
        <taxon>Echinodermata</taxon>
        <taxon>Eleutherozoa</taxon>
        <taxon>Echinozoa</taxon>
        <taxon>Holothuroidea</taxon>
        <taxon>Aspidochirotacea</taxon>
        <taxon>Aspidochirotida</taxon>
        <taxon>Stichopodidae</taxon>
        <taxon>Apostichopus</taxon>
    </lineage>
</organism>
<evidence type="ECO:0008006" key="5">
    <source>
        <dbReference type="Google" id="ProtNLM"/>
    </source>
</evidence>
<sequence>MLLSPIHTIFIFIPFVVTECLLTDPIKEDRKQEDSQQRNGPIASPESDVSLPSNGDPVDGPPPNPQSPSSSPPTHDGSLPGATYIRWGRTTCPTNDRKIYDGVMASSHYNHKGSGSNFLCLPMHPILSPKPKPQRRGSVIEPRGWPSPAARPVIINAPIYGTEYNEVLPNSPNILNSEAPCAVCQATGRQTVVMIPGSVECFGEGWTLEYRGFMMSSLYTAHKSEFICVDDHAEGIHRSGANNEESTIVPVHVKCSASGGGLPCAPYADGQDLPCAVCTQ</sequence>
<evidence type="ECO:0000313" key="4">
    <source>
        <dbReference type="Proteomes" id="UP000230750"/>
    </source>
</evidence>
<proteinExistence type="predicted"/>
<dbReference type="EMBL" id="MRZV01001962">
    <property type="protein sequence ID" value="PIK35191.1"/>
    <property type="molecule type" value="Genomic_DNA"/>
</dbReference>
<dbReference type="PANTHER" id="PTHR24024:SF18">
    <property type="entry name" value="SHORT-CHAIN COLLAGEN C4-LIKE"/>
    <property type="match status" value="1"/>
</dbReference>
<dbReference type="GO" id="GO:0005615">
    <property type="term" value="C:extracellular space"/>
    <property type="evidence" value="ECO:0007669"/>
    <property type="project" value="TreeGrafter"/>
</dbReference>
<dbReference type="PANTHER" id="PTHR24024">
    <property type="entry name" value="PULMONARY SURFACTANT-ASSOCIATED PROTEIN A"/>
    <property type="match status" value="1"/>
</dbReference>
<dbReference type="Proteomes" id="UP000230750">
    <property type="component" value="Unassembled WGS sequence"/>
</dbReference>
<keyword evidence="4" id="KW-1185">Reference proteome</keyword>
<feature type="chain" id="PRO_5013822542" description="Short-chain collagen C4" evidence="2">
    <location>
        <begin position="19"/>
        <end position="280"/>
    </location>
</feature>
<name>A0A2G8JHG6_STIJA</name>